<name>A0A1B0ZV31_9RHOB</name>
<protein>
    <submittedName>
        <fullName evidence="2 3">Pyridoxamine 5'-phosphate oxidase</fullName>
    </submittedName>
</protein>
<dbReference type="PANTHER" id="PTHR42815:SF2">
    <property type="entry name" value="FAD-BINDING, PUTATIVE (AFU_ORTHOLOGUE AFUA_6G07600)-RELATED"/>
    <property type="match status" value="1"/>
</dbReference>
<dbReference type="Pfam" id="PF01243">
    <property type="entry name" value="PNPOx_N"/>
    <property type="match status" value="1"/>
</dbReference>
<dbReference type="PATRIC" id="fig|60890.4.peg.2996"/>
<keyword evidence="4" id="KW-1185">Reference proteome</keyword>
<accession>A0A1B0ZV31</accession>
<evidence type="ECO:0000313" key="3">
    <source>
        <dbReference type="EMBL" id="MDE4165420.1"/>
    </source>
</evidence>
<dbReference type="SUPFAM" id="SSF50475">
    <property type="entry name" value="FMN-binding split barrel"/>
    <property type="match status" value="1"/>
</dbReference>
<gene>
    <name evidence="2" type="ORF">JL2886_03072</name>
    <name evidence="3" type="ORF">PXK24_06920</name>
</gene>
<dbReference type="EMBL" id="CP015124">
    <property type="protein sequence ID" value="ANP37958.1"/>
    <property type="molecule type" value="Genomic_DNA"/>
</dbReference>
<dbReference type="Proteomes" id="UP000092565">
    <property type="component" value="Chromosome"/>
</dbReference>
<evidence type="ECO:0000313" key="5">
    <source>
        <dbReference type="Proteomes" id="UP001218364"/>
    </source>
</evidence>
<sequence length="204" mass="22898">MPRAFAEIAFTESVREHQKRQGSARAYGRLLETPERSGDRIGVAEAAFIAERDGFYQATVSETGWPYVQFRGGPRGFLKVVDEKTIAYADFSGNKQYISLGNLTDNARLAMILMDYPNRRRLKIWGTVEIIEGAEATDGLFPTGARAAPERAILIHLEAFDWNCPSHIPERLTLEELEPHLAPLRSQLAQLKAENERLKAGQKV</sequence>
<proteinExistence type="predicted"/>
<reference evidence="3 5" key="2">
    <citation type="submission" date="2023-02" db="EMBL/GenBank/DDBJ databases">
        <title>Population genomics of bacteria associated with diatom.</title>
        <authorList>
            <person name="Xie J."/>
            <person name="Wang H."/>
        </authorList>
    </citation>
    <scope>NUCLEOTIDE SEQUENCE [LARGE SCALE GENOMIC DNA]</scope>
    <source>
        <strain evidence="3 5">PT47_8</strain>
    </source>
</reference>
<organism evidence="2 4">
    <name type="scientific">Phaeobacter gallaeciensis</name>
    <dbReference type="NCBI Taxonomy" id="60890"/>
    <lineage>
        <taxon>Bacteria</taxon>
        <taxon>Pseudomonadati</taxon>
        <taxon>Pseudomonadota</taxon>
        <taxon>Alphaproteobacteria</taxon>
        <taxon>Rhodobacterales</taxon>
        <taxon>Roseobacteraceae</taxon>
        <taxon>Phaeobacter</taxon>
    </lineage>
</organism>
<dbReference type="EMBL" id="JARCJK010000002">
    <property type="protein sequence ID" value="MDE4165420.1"/>
    <property type="molecule type" value="Genomic_DNA"/>
</dbReference>
<dbReference type="PANTHER" id="PTHR42815">
    <property type="entry name" value="FAD-BINDING, PUTATIVE (AFU_ORTHOLOGUE AFUA_6G07600)-RELATED"/>
    <property type="match status" value="1"/>
</dbReference>
<feature type="domain" description="Pyridoxamine 5'-phosphate oxidase N-terminal" evidence="1">
    <location>
        <begin position="46"/>
        <end position="157"/>
    </location>
</feature>
<reference evidence="2 4" key="1">
    <citation type="submission" date="2016-04" db="EMBL/GenBank/DDBJ databases">
        <authorList>
            <person name="Evans L.H."/>
            <person name="Alamgir A."/>
            <person name="Owens N."/>
            <person name="Weber N.D."/>
            <person name="Virtaneva K."/>
            <person name="Barbian K."/>
            <person name="Babar A."/>
            <person name="Rosenke K."/>
        </authorList>
    </citation>
    <scope>NUCLEOTIDE SEQUENCE [LARGE SCALE GENOMIC DNA]</scope>
    <source>
        <strain evidence="2 4">JL2886</strain>
    </source>
</reference>
<dbReference type="RefSeq" id="WP_065272697.1">
    <property type="nucleotide sequence ID" value="NZ_CP015124.1"/>
</dbReference>
<dbReference type="Proteomes" id="UP001218364">
    <property type="component" value="Unassembled WGS sequence"/>
</dbReference>
<evidence type="ECO:0000313" key="2">
    <source>
        <dbReference type="EMBL" id="ANP37958.1"/>
    </source>
</evidence>
<evidence type="ECO:0000259" key="1">
    <source>
        <dbReference type="Pfam" id="PF01243"/>
    </source>
</evidence>
<dbReference type="Gene3D" id="2.30.110.10">
    <property type="entry name" value="Electron Transport, Fmn-binding Protein, Chain A"/>
    <property type="match status" value="1"/>
</dbReference>
<evidence type="ECO:0000313" key="4">
    <source>
        <dbReference type="Proteomes" id="UP000092565"/>
    </source>
</evidence>
<dbReference type="OrthoDB" id="9790331at2"/>
<dbReference type="InterPro" id="IPR011576">
    <property type="entry name" value="Pyridox_Oxase_N"/>
</dbReference>
<dbReference type="AlphaFoldDB" id="A0A1B0ZV31"/>
<dbReference type="InterPro" id="IPR012349">
    <property type="entry name" value="Split_barrel_FMN-bd"/>
</dbReference>